<evidence type="ECO:0000256" key="9">
    <source>
        <dbReference type="ARBA" id="ARBA00046280"/>
    </source>
</evidence>
<protein>
    <submittedName>
        <fullName evidence="14">Synaptobrevin</fullName>
    </submittedName>
</protein>
<dbReference type="GO" id="GO:0015031">
    <property type="term" value="P:protein transport"/>
    <property type="evidence" value="ECO:0007669"/>
    <property type="project" value="UniProtKB-KW"/>
</dbReference>
<evidence type="ECO:0000256" key="10">
    <source>
        <dbReference type="PROSITE-ProRule" id="PRU00290"/>
    </source>
</evidence>
<feature type="transmembrane region" description="Helical" evidence="12">
    <location>
        <begin position="445"/>
        <end position="464"/>
    </location>
</feature>
<evidence type="ECO:0000256" key="11">
    <source>
        <dbReference type="SAM" id="MobiDB-lite"/>
    </source>
</evidence>
<evidence type="ECO:0000256" key="7">
    <source>
        <dbReference type="ARBA" id="ARBA00023054"/>
    </source>
</evidence>
<evidence type="ECO:0000313" key="15">
    <source>
        <dbReference type="Proteomes" id="UP000252519"/>
    </source>
</evidence>
<dbReference type="SUPFAM" id="SSF58038">
    <property type="entry name" value="SNARE fusion complex"/>
    <property type="match status" value="2"/>
</dbReference>
<dbReference type="Pfam" id="PF00957">
    <property type="entry name" value="Synaptobrevin"/>
    <property type="match status" value="1"/>
</dbReference>
<keyword evidence="6 12" id="KW-1133">Transmembrane helix</keyword>
<comment type="caution">
    <text evidence="14">The sequence shown here is derived from an EMBL/GenBank/DDBJ whole genome shotgun (WGS) entry which is preliminary data.</text>
</comment>
<evidence type="ECO:0000256" key="5">
    <source>
        <dbReference type="ARBA" id="ARBA00022927"/>
    </source>
</evidence>
<proteinExistence type="inferred from homology"/>
<keyword evidence="3" id="KW-0813">Transport</keyword>
<reference evidence="14 15" key="1">
    <citation type="submission" date="2014-10" db="EMBL/GenBank/DDBJ databases">
        <title>Draft genome of the hookworm Ancylostoma caninum.</title>
        <authorList>
            <person name="Mitreva M."/>
        </authorList>
    </citation>
    <scope>NUCLEOTIDE SEQUENCE [LARGE SCALE GENOMIC DNA]</scope>
    <source>
        <strain evidence="14 15">Baltimore</strain>
    </source>
</reference>
<dbReference type="InterPro" id="IPR001388">
    <property type="entry name" value="Synaptobrevin-like"/>
</dbReference>
<sequence>MEGQGDAAAAGAGGSQGPRPSNKRLQQTQAQVDEVVGIMKVNVEKVLERDQKLSQLDDRADALQEGASQFEKSAATLKRKYWWKNIKMMIIMCAITVILIIIIVLLYLKKMPIDHTAYFKAHAHTLAKQMDSTSESDEVRKTEHDVSPMYKKLISVAFSLARDLTELQQVVLSRRRGYLSFNSPFLVMGEAERDTFDRDTKKALSQLEHAIHRLSSQIAGGVLTVKDEKKHLSLVVDSLNSYLKRTAKMVTDMRAIRLHSTANQQKMLRLCCLVEAKQQRDNERDRVAVPSIGKHFSSELPHTTLKWRGSKATRTGEHKMDKENEVPPSTDDSYNGWDIGNIIPDGEVQPDENEFSNPASQDKAQLMAENERMFERFSHVHSHIEGLETQITEIQRLQEAFAEKVMDQEKDIEIINEAALHTSENLKDGNEWIRQAISNSAGRRVVVLFCIIVITFTLLFLDWYNP</sequence>
<evidence type="ECO:0000256" key="12">
    <source>
        <dbReference type="SAM" id="Phobius"/>
    </source>
</evidence>
<comment type="similarity">
    <text evidence="2">Belongs to the syntaxin family.</text>
</comment>
<feature type="compositionally biased region" description="Basic and acidic residues" evidence="11">
    <location>
        <begin position="314"/>
        <end position="325"/>
    </location>
</feature>
<feature type="domain" description="V-SNARE coiled-coil homology" evidence="13">
    <location>
        <begin position="24"/>
        <end position="84"/>
    </location>
</feature>
<feature type="region of interest" description="Disordered" evidence="11">
    <location>
        <begin position="309"/>
        <end position="336"/>
    </location>
</feature>
<dbReference type="PANTHER" id="PTHR15959">
    <property type="entry name" value="SYNTAXIN-18"/>
    <property type="match status" value="1"/>
</dbReference>
<evidence type="ECO:0000256" key="2">
    <source>
        <dbReference type="ARBA" id="ARBA00009063"/>
    </source>
</evidence>
<organism evidence="14 15">
    <name type="scientific">Ancylostoma caninum</name>
    <name type="common">Dog hookworm</name>
    <dbReference type="NCBI Taxonomy" id="29170"/>
    <lineage>
        <taxon>Eukaryota</taxon>
        <taxon>Metazoa</taxon>
        <taxon>Ecdysozoa</taxon>
        <taxon>Nematoda</taxon>
        <taxon>Chromadorea</taxon>
        <taxon>Rhabditida</taxon>
        <taxon>Rhabditina</taxon>
        <taxon>Rhabditomorpha</taxon>
        <taxon>Strongyloidea</taxon>
        <taxon>Ancylostomatidae</taxon>
        <taxon>Ancylostomatinae</taxon>
        <taxon>Ancylostoma</taxon>
    </lineage>
</organism>
<gene>
    <name evidence="14" type="ORF">ANCCAN_11541</name>
</gene>
<dbReference type="GO" id="GO:0005783">
    <property type="term" value="C:endoplasmic reticulum"/>
    <property type="evidence" value="ECO:0007669"/>
    <property type="project" value="TreeGrafter"/>
</dbReference>
<dbReference type="FunFam" id="1.20.5.110:FF:000004">
    <property type="entry name" value="Vesicle-associated membrane protein 7"/>
    <property type="match status" value="1"/>
</dbReference>
<name>A0A368GDM5_ANCCA</name>
<keyword evidence="8 12" id="KW-0472">Membrane</keyword>
<evidence type="ECO:0000256" key="4">
    <source>
        <dbReference type="ARBA" id="ARBA00022692"/>
    </source>
</evidence>
<comment type="similarity">
    <text evidence="1">Belongs to the synaptobrevin family.</text>
</comment>
<evidence type="ECO:0000256" key="3">
    <source>
        <dbReference type="ARBA" id="ARBA00022448"/>
    </source>
</evidence>
<feature type="transmembrane region" description="Helical" evidence="12">
    <location>
        <begin position="88"/>
        <end position="108"/>
    </location>
</feature>
<dbReference type="InterPro" id="IPR042855">
    <property type="entry name" value="V_SNARE_CC"/>
</dbReference>
<dbReference type="STRING" id="29170.A0A368GDM5"/>
<feature type="region of interest" description="Disordered" evidence="11">
    <location>
        <begin position="1"/>
        <end position="28"/>
    </location>
</feature>
<dbReference type="GO" id="GO:0006890">
    <property type="term" value="P:retrograde vesicle-mediated transport, Golgi to endoplasmic reticulum"/>
    <property type="evidence" value="ECO:0007669"/>
    <property type="project" value="TreeGrafter"/>
</dbReference>
<evidence type="ECO:0000256" key="1">
    <source>
        <dbReference type="ARBA" id="ARBA00008025"/>
    </source>
</evidence>
<keyword evidence="5" id="KW-0653">Protein transport</keyword>
<dbReference type="Gene3D" id="1.20.5.110">
    <property type="match status" value="2"/>
</dbReference>
<accession>A0A368GDM5</accession>
<dbReference type="CDD" id="cd15870">
    <property type="entry name" value="R-SNARE_VAMP2"/>
    <property type="match status" value="1"/>
</dbReference>
<comment type="subcellular location">
    <subcellularLocation>
        <location evidence="9">Endomembrane system</location>
        <topology evidence="9">Single-pass type IV membrane protein</topology>
    </subcellularLocation>
</comment>
<dbReference type="OrthoDB" id="342981at2759"/>
<evidence type="ECO:0000256" key="6">
    <source>
        <dbReference type="ARBA" id="ARBA00022989"/>
    </source>
</evidence>
<evidence type="ECO:0000256" key="8">
    <source>
        <dbReference type="ARBA" id="ARBA00023136"/>
    </source>
</evidence>
<dbReference type="PROSITE" id="PS00417">
    <property type="entry name" value="SYNAPTOBREVIN"/>
    <property type="match status" value="1"/>
</dbReference>
<dbReference type="PANTHER" id="PTHR15959:SF0">
    <property type="entry name" value="SYNTAXIN-18"/>
    <property type="match status" value="1"/>
</dbReference>
<dbReference type="AlphaFoldDB" id="A0A368GDM5"/>
<keyword evidence="15" id="KW-1185">Reference proteome</keyword>
<keyword evidence="7 10" id="KW-0175">Coiled coil</keyword>
<dbReference type="EMBL" id="JOJR01000191">
    <property type="protein sequence ID" value="RCN42506.1"/>
    <property type="molecule type" value="Genomic_DNA"/>
</dbReference>
<dbReference type="Proteomes" id="UP000252519">
    <property type="component" value="Unassembled WGS sequence"/>
</dbReference>
<dbReference type="PRINTS" id="PR00219">
    <property type="entry name" value="SYNAPTOBREVN"/>
</dbReference>
<feature type="compositionally biased region" description="Low complexity" evidence="11">
    <location>
        <begin position="1"/>
        <end position="10"/>
    </location>
</feature>
<keyword evidence="4 12" id="KW-0812">Transmembrane</keyword>
<dbReference type="GO" id="GO:0031201">
    <property type="term" value="C:SNARE complex"/>
    <property type="evidence" value="ECO:0007669"/>
    <property type="project" value="TreeGrafter"/>
</dbReference>
<evidence type="ECO:0000259" key="13">
    <source>
        <dbReference type="PROSITE" id="PS50892"/>
    </source>
</evidence>
<dbReference type="PROSITE" id="PS50892">
    <property type="entry name" value="V_SNARE"/>
    <property type="match status" value="1"/>
</dbReference>
<evidence type="ECO:0000313" key="14">
    <source>
        <dbReference type="EMBL" id="RCN42506.1"/>
    </source>
</evidence>